<dbReference type="PANTHER" id="PTHR43546">
    <property type="entry name" value="UPF0173 METAL-DEPENDENT HYDROLASE MJ1163-RELATED"/>
    <property type="match status" value="1"/>
</dbReference>
<dbReference type="PANTHER" id="PTHR43546:SF3">
    <property type="entry name" value="UPF0173 METAL-DEPENDENT HYDROLASE MJ1163"/>
    <property type="match status" value="1"/>
</dbReference>
<keyword evidence="3" id="KW-1185">Reference proteome</keyword>
<dbReference type="Proteomes" id="UP000316096">
    <property type="component" value="Unassembled WGS sequence"/>
</dbReference>
<comment type="caution">
    <text evidence="2">The sequence shown here is derived from an EMBL/GenBank/DDBJ whole genome shotgun (WGS) entry which is preliminary data.</text>
</comment>
<dbReference type="RefSeq" id="WP_141959873.1">
    <property type="nucleotide sequence ID" value="NZ_VFOZ01000001.1"/>
</dbReference>
<dbReference type="AlphaFoldDB" id="A0A543CTF1"/>
<reference evidence="2 3" key="1">
    <citation type="submission" date="2019-06" db="EMBL/GenBank/DDBJ databases">
        <title>Sequencing the genomes of 1000 actinobacteria strains.</title>
        <authorList>
            <person name="Klenk H.-P."/>
        </authorList>
    </citation>
    <scope>NUCLEOTIDE SEQUENCE [LARGE SCALE GENOMIC DNA]</scope>
    <source>
        <strain evidence="2 3">DSM 102200</strain>
    </source>
</reference>
<dbReference type="InterPro" id="IPR050114">
    <property type="entry name" value="UPF0173_UPF0282_UlaG_hydrolase"/>
</dbReference>
<dbReference type="Gene3D" id="3.60.15.10">
    <property type="entry name" value="Ribonuclease Z/Hydroxyacylglutathione hydrolase-like"/>
    <property type="match status" value="1"/>
</dbReference>
<dbReference type="SUPFAM" id="SSF56281">
    <property type="entry name" value="Metallo-hydrolase/oxidoreductase"/>
    <property type="match status" value="1"/>
</dbReference>
<gene>
    <name evidence="2" type="ORF">FB559_6094</name>
</gene>
<name>A0A543CTF1_9ACTN</name>
<dbReference type="InterPro" id="IPR001279">
    <property type="entry name" value="Metallo-B-lactamas"/>
</dbReference>
<accession>A0A543CTF1</accession>
<dbReference type="EMBL" id="VFOZ01000001">
    <property type="protein sequence ID" value="TQM00382.1"/>
    <property type="molecule type" value="Genomic_DNA"/>
</dbReference>
<dbReference type="Pfam" id="PF13483">
    <property type="entry name" value="Lactamase_B_3"/>
    <property type="match status" value="1"/>
</dbReference>
<sequence length="213" mass="23545">MKLIKQGHACVRLQKDDRVIVIDPGVFTPEADALDGAEAILITHEHPDHLDPDRIRRAQAADPGLRVFSNRAVAERFPDLSIRQVGHEDRFTVAGFDIQVYGDLHAVVHPDIPVVANSGFLVEGEVFHPGDSFTVPGQRVPTLLTPCDAPWLKAAEMLDYLREIAPDRAYSIHDAYVSEIGMGVVDSFLAFERERAGTDIRVFKAGESVELRA</sequence>
<dbReference type="InterPro" id="IPR036866">
    <property type="entry name" value="RibonucZ/Hydroxyglut_hydro"/>
</dbReference>
<proteinExistence type="predicted"/>
<organism evidence="2 3">
    <name type="scientific">Actinoallomurus bryophytorum</name>
    <dbReference type="NCBI Taxonomy" id="1490222"/>
    <lineage>
        <taxon>Bacteria</taxon>
        <taxon>Bacillati</taxon>
        <taxon>Actinomycetota</taxon>
        <taxon>Actinomycetes</taxon>
        <taxon>Streptosporangiales</taxon>
        <taxon>Thermomonosporaceae</taxon>
        <taxon>Actinoallomurus</taxon>
    </lineage>
</organism>
<dbReference type="SMART" id="SM00849">
    <property type="entry name" value="Lactamase_B"/>
    <property type="match status" value="1"/>
</dbReference>
<protein>
    <submittedName>
        <fullName evidence="2">L-ascorbate metabolism protein UlaG (Beta-lactamase superfamily)</fullName>
    </submittedName>
</protein>
<feature type="domain" description="Metallo-beta-lactamase" evidence="1">
    <location>
        <begin position="7"/>
        <end position="173"/>
    </location>
</feature>
<dbReference type="OrthoDB" id="3190691at2"/>
<evidence type="ECO:0000259" key="1">
    <source>
        <dbReference type="SMART" id="SM00849"/>
    </source>
</evidence>
<evidence type="ECO:0000313" key="2">
    <source>
        <dbReference type="EMBL" id="TQM00382.1"/>
    </source>
</evidence>
<evidence type="ECO:0000313" key="3">
    <source>
        <dbReference type="Proteomes" id="UP000316096"/>
    </source>
</evidence>